<organism evidence="2 3">
    <name type="scientific">Streptomyces buecherae</name>
    <dbReference type="NCBI Taxonomy" id="2763006"/>
    <lineage>
        <taxon>Bacteria</taxon>
        <taxon>Bacillati</taxon>
        <taxon>Actinomycetota</taxon>
        <taxon>Actinomycetes</taxon>
        <taxon>Kitasatosporales</taxon>
        <taxon>Streptomycetaceae</taxon>
        <taxon>Streptomyces</taxon>
    </lineage>
</organism>
<accession>A0A7H8N6H5</accession>
<dbReference type="Proteomes" id="UP000509303">
    <property type="component" value="Chromosome"/>
</dbReference>
<keyword evidence="3" id="KW-1185">Reference proteome</keyword>
<sequence>MGARYVGGRLARAVREARTMDDVVRACGGQPSPGSRRYARKKCADEGIDVSHLDTPGVRHTEERLRAAVADACSVADVVRRLGINPVGGNQAHISRRITALGIDTSHFTGRGAAPRRKRRRDPLALGSPSDGRTPGERLRAALVRRGVPQICAMCGTGTEWNGRPLRLEVDHRNSAWWDNRPENLRFLCPNCHAVTDSYRGRQRRREAP</sequence>
<keyword evidence="2" id="KW-0255">Endonuclease</keyword>
<dbReference type="AlphaFoldDB" id="A0A7H8N6H5"/>
<dbReference type="CDD" id="cd00085">
    <property type="entry name" value="HNHc"/>
    <property type="match status" value="1"/>
</dbReference>
<keyword evidence="2" id="KW-0378">Hydrolase</keyword>
<reference evidence="2 3" key="1">
    <citation type="submission" date="2020-06" db="EMBL/GenBank/DDBJ databases">
        <title>Genome mining for natural products.</title>
        <authorList>
            <person name="Zhang B."/>
            <person name="Shi J."/>
            <person name="Ge H."/>
        </authorList>
    </citation>
    <scope>NUCLEOTIDE SEQUENCE [LARGE SCALE GENOMIC DNA]</scope>
    <source>
        <strain evidence="2 3">NA00687</strain>
    </source>
</reference>
<dbReference type="EMBL" id="CP054929">
    <property type="protein sequence ID" value="QKW50107.1"/>
    <property type="molecule type" value="Genomic_DNA"/>
</dbReference>
<evidence type="ECO:0000256" key="1">
    <source>
        <dbReference type="SAM" id="MobiDB-lite"/>
    </source>
</evidence>
<dbReference type="GO" id="GO:0004519">
    <property type="term" value="F:endonuclease activity"/>
    <property type="evidence" value="ECO:0007669"/>
    <property type="project" value="UniProtKB-KW"/>
</dbReference>
<proteinExistence type="predicted"/>
<keyword evidence="2" id="KW-0540">Nuclease</keyword>
<evidence type="ECO:0000313" key="3">
    <source>
        <dbReference type="Proteomes" id="UP000509303"/>
    </source>
</evidence>
<dbReference type="InterPro" id="IPR003615">
    <property type="entry name" value="HNH_nuc"/>
</dbReference>
<name>A0A7H8N6H5_9ACTN</name>
<protein>
    <submittedName>
        <fullName evidence="2">HNH endonuclease</fullName>
    </submittedName>
</protein>
<feature type="region of interest" description="Disordered" evidence="1">
    <location>
        <begin position="107"/>
        <end position="136"/>
    </location>
</feature>
<evidence type="ECO:0000313" key="2">
    <source>
        <dbReference type="EMBL" id="QKW50107.1"/>
    </source>
</evidence>
<gene>
    <name evidence="2" type="ORF">HUT08_11785</name>
</gene>